<accession>Q0E610</accession>
<sequence length="159" mass="17146">MRTQKQILTAIQHVAITGKCLDESVQSIGLDILQHVDAHGEVSLACKLLKALPKGARGKALADWFQTYGKITVNTDKATAKQFPLVFNKDGSTDLEGAAAKQWYKCKPDRPLAVEFDFASQLASLLKRAAEAEAKGLAVKGADALEKCKGLVCYVTSPE</sequence>
<reference evidence="1 2" key="1">
    <citation type="journal article" date="2006" name="J. Bacteriol.">
        <title>Genomic analysis of Pseudomonas aeruginosa phages LKD16 and LKA1: establishment of the phiKMV subgroup within the T7 supergroup.</title>
        <authorList>
            <person name="Ceyssens P.J."/>
            <person name="Lavigne R."/>
            <person name="Mattheus W."/>
            <person name="Chibeu A."/>
            <person name="Hertveldt K."/>
            <person name="Mast J."/>
            <person name="Robben J."/>
            <person name="Volckaert G."/>
        </authorList>
    </citation>
    <scope>NUCLEOTIDE SEQUENCE</scope>
</reference>
<organism evidence="1 2">
    <name type="scientific">Pseudomonas phage LKA1</name>
    <dbReference type="NCBI Taxonomy" id="386793"/>
    <lineage>
        <taxon>Viruses</taxon>
        <taxon>Duplodnaviria</taxon>
        <taxon>Heunggongvirae</taxon>
        <taxon>Uroviricota</taxon>
        <taxon>Caudoviricetes</taxon>
        <taxon>Autographivirales</taxon>
        <taxon>Autoscriptoviridae</taxon>
        <taxon>Stubburvirus</taxon>
        <taxon>Stubburvirus LKA1</taxon>
    </lineage>
</organism>
<evidence type="ECO:0000313" key="2">
    <source>
        <dbReference type="Proteomes" id="UP000002089"/>
    </source>
</evidence>
<dbReference type="KEGG" id="vg:5687515"/>
<evidence type="ECO:0000313" key="1">
    <source>
        <dbReference type="EMBL" id="CAK24972.1"/>
    </source>
</evidence>
<proteinExistence type="predicted"/>
<dbReference type="Proteomes" id="UP000002089">
    <property type="component" value="Segment"/>
</dbReference>
<dbReference type="GeneID" id="5687515"/>
<protein>
    <submittedName>
        <fullName evidence="1">Uncharacterized protein</fullName>
    </submittedName>
</protein>
<dbReference type="RefSeq" id="YP_001522845.1">
    <property type="nucleotide sequence ID" value="NC_009936.1"/>
</dbReference>
<dbReference type="EMBL" id="AM265639">
    <property type="protein sequence ID" value="CAK24972.1"/>
    <property type="molecule type" value="Genomic_DNA"/>
</dbReference>
<dbReference type="OrthoDB" id="10091at10239"/>
<name>Q0E610_9CAUD</name>
<keyword evidence="2" id="KW-1185">Reference proteome</keyword>